<reference evidence="5 6" key="1">
    <citation type="submission" date="2017-09" db="EMBL/GenBank/DDBJ databases">
        <authorList>
            <person name="Ehlers B."/>
            <person name="Leendertz F.H."/>
        </authorList>
    </citation>
    <scope>NUCLEOTIDE SEQUENCE [LARGE SCALE GENOMIC DNA]</scope>
    <source>
        <strain evidence="5 6">DSM 45537</strain>
    </source>
</reference>
<evidence type="ECO:0000313" key="5">
    <source>
        <dbReference type="EMBL" id="SNY89486.1"/>
    </source>
</evidence>
<dbReference type="AlphaFoldDB" id="A0A285M0P3"/>
<evidence type="ECO:0000259" key="4">
    <source>
        <dbReference type="Pfam" id="PF19328"/>
    </source>
</evidence>
<evidence type="ECO:0000313" key="6">
    <source>
        <dbReference type="Proteomes" id="UP000219565"/>
    </source>
</evidence>
<sequence length="346" mass="35653">MSRTGVAIVGLSAVGREAARTLLERDRRSVTAAVDRDPALAGRDLGDLLGAGHLGVPISGDLAAAAGSRTALVATTSALAELEPIVTALAANGVHVVSICEELSFPWGAHPELSRRIDQVAREHGTVVLGTGANPGMLMEVIPTVLSSLVPTVEGVVVQRTAEMADYGGILHKFGFGLTPDEFVSAVAAGNLPGHFGFAETIGSLSYALGLELDSIDVGLPEIAVVAERERIGAHARIEAGTVAGITHSARGSHRDNVVIELSIHFGFRPDLDAVELGDRWTLRTPDGDISASAPAGFASAPATVAVACNVVDEAATLAPGLRTMLDLPVRSLAAKGRGRTRAAVR</sequence>
<dbReference type="Pfam" id="PF01113">
    <property type="entry name" value="DapB_N"/>
    <property type="match status" value="1"/>
</dbReference>
<name>A0A285M0P3_9NOCA</name>
<dbReference type="RefSeq" id="WP_097248181.1">
    <property type="nucleotide sequence ID" value="NZ_OBEG01000009.1"/>
</dbReference>
<keyword evidence="6" id="KW-1185">Reference proteome</keyword>
<dbReference type="OrthoDB" id="4759936at2"/>
<dbReference type="STRING" id="1379680.GCA_001612615_04425"/>
<protein>
    <submittedName>
        <fullName evidence="5">4-hydroxy-tetrahydrodipicolinate reductase</fullName>
    </submittedName>
</protein>
<evidence type="ECO:0000256" key="2">
    <source>
        <dbReference type="ARBA" id="ARBA00023002"/>
    </source>
</evidence>
<dbReference type="InterPro" id="IPR036291">
    <property type="entry name" value="NAD(P)-bd_dom_sf"/>
</dbReference>
<dbReference type="CDD" id="cd24146">
    <property type="entry name" value="nat-AmDH_N_like"/>
    <property type="match status" value="1"/>
</dbReference>
<accession>A0A285M0P3</accession>
<dbReference type="Pfam" id="PF19328">
    <property type="entry name" value="DAP_DH_C"/>
    <property type="match status" value="1"/>
</dbReference>
<evidence type="ECO:0000256" key="1">
    <source>
        <dbReference type="ARBA" id="ARBA00022857"/>
    </source>
</evidence>
<dbReference type="InterPro" id="IPR000846">
    <property type="entry name" value="DapB_N"/>
</dbReference>
<proteinExistence type="predicted"/>
<dbReference type="InterPro" id="IPR045760">
    <property type="entry name" value="DAP_DH_C"/>
</dbReference>
<dbReference type="EMBL" id="OBEG01000009">
    <property type="protein sequence ID" value="SNY89486.1"/>
    <property type="molecule type" value="Genomic_DNA"/>
</dbReference>
<dbReference type="GO" id="GO:0008839">
    <property type="term" value="F:4-hydroxy-tetrahydrodipicolinate reductase"/>
    <property type="evidence" value="ECO:0007669"/>
    <property type="project" value="InterPro"/>
</dbReference>
<keyword evidence="1" id="KW-0521">NADP</keyword>
<dbReference type="SUPFAM" id="SSF51735">
    <property type="entry name" value="NAD(P)-binding Rossmann-fold domains"/>
    <property type="match status" value="1"/>
</dbReference>
<evidence type="ECO:0000259" key="3">
    <source>
        <dbReference type="Pfam" id="PF01113"/>
    </source>
</evidence>
<dbReference type="GO" id="GO:0009089">
    <property type="term" value="P:lysine biosynthetic process via diaminopimelate"/>
    <property type="evidence" value="ECO:0007669"/>
    <property type="project" value="InterPro"/>
</dbReference>
<dbReference type="Proteomes" id="UP000219565">
    <property type="component" value="Unassembled WGS sequence"/>
</dbReference>
<feature type="domain" description="2,4-diaminopentanoate dehydrogenase C-terminal" evidence="4">
    <location>
        <begin position="140"/>
        <end position="332"/>
    </location>
</feature>
<dbReference type="Gene3D" id="3.40.50.720">
    <property type="entry name" value="NAD(P)-binding Rossmann-like Domain"/>
    <property type="match status" value="1"/>
</dbReference>
<organism evidence="5 6">
    <name type="scientific">Nocardia amikacinitolerans</name>
    <dbReference type="NCBI Taxonomy" id="756689"/>
    <lineage>
        <taxon>Bacteria</taxon>
        <taxon>Bacillati</taxon>
        <taxon>Actinomycetota</taxon>
        <taxon>Actinomycetes</taxon>
        <taxon>Mycobacteriales</taxon>
        <taxon>Nocardiaceae</taxon>
        <taxon>Nocardia</taxon>
    </lineage>
</organism>
<feature type="domain" description="Dihydrodipicolinate reductase N-terminal" evidence="3">
    <location>
        <begin position="6"/>
        <end position="97"/>
    </location>
</feature>
<keyword evidence="2" id="KW-0560">Oxidoreductase</keyword>
<gene>
    <name evidence="5" type="ORF">SAMN04244553_6504</name>
</gene>